<dbReference type="SMART" id="SM00864">
    <property type="entry name" value="Tubulin"/>
    <property type="match status" value="1"/>
</dbReference>
<keyword evidence="8 16" id="KW-0547">Nucleotide-binding</keyword>
<comment type="similarity">
    <text evidence="4 16">Belongs to the tubulin family.</text>
</comment>
<feature type="domain" description="Tubulin/FtsZ GTPase" evidence="17">
    <location>
        <begin position="47"/>
        <end position="247"/>
    </location>
</feature>
<dbReference type="PANTHER" id="PTHR11588">
    <property type="entry name" value="TUBULIN"/>
    <property type="match status" value="1"/>
</dbReference>
<dbReference type="InterPro" id="IPR036525">
    <property type="entry name" value="Tubulin/FtsZ_GTPase_sf"/>
</dbReference>
<dbReference type="GO" id="GO:0005829">
    <property type="term" value="C:cytosol"/>
    <property type="evidence" value="ECO:0007669"/>
    <property type="project" value="Ensembl"/>
</dbReference>
<evidence type="ECO:0000256" key="16">
    <source>
        <dbReference type="RuleBase" id="RU000352"/>
    </source>
</evidence>
<dbReference type="GO" id="GO:0030030">
    <property type="term" value="P:cell projection organization"/>
    <property type="evidence" value="ECO:0007669"/>
    <property type="project" value="UniProtKB-KW"/>
</dbReference>
<evidence type="ECO:0000256" key="7">
    <source>
        <dbReference type="ARBA" id="ARBA00022701"/>
    </source>
</evidence>
<evidence type="ECO:0000313" key="18">
    <source>
        <dbReference type="Ensembl" id="ENSSPUP00000021430.1"/>
    </source>
</evidence>
<evidence type="ECO:0000256" key="12">
    <source>
        <dbReference type="ARBA" id="ARBA00023242"/>
    </source>
</evidence>
<dbReference type="Proteomes" id="UP000694392">
    <property type="component" value="Unplaced"/>
</dbReference>
<dbReference type="GO" id="GO:0007017">
    <property type="term" value="P:microtubule-based process"/>
    <property type="evidence" value="ECO:0007669"/>
    <property type="project" value="InterPro"/>
</dbReference>
<evidence type="ECO:0000256" key="1">
    <source>
        <dbReference type="ARBA" id="ARBA00004114"/>
    </source>
</evidence>
<dbReference type="Gene3D" id="1.10.287.600">
    <property type="entry name" value="Helix hairpin bin"/>
    <property type="match status" value="1"/>
</dbReference>
<dbReference type="FunFam" id="1.10.287.600:FF:000010">
    <property type="entry name" value="Tubulin delta chain"/>
    <property type="match status" value="1"/>
</dbReference>
<keyword evidence="9" id="KW-0970">Cilium biogenesis/degradation</keyword>
<evidence type="ECO:0000256" key="10">
    <source>
        <dbReference type="ARBA" id="ARBA00023134"/>
    </source>
</evidence>
<dbReference type="GO" id="GO:0005874">
    <property type="term" value="C:microtubule"/>
    <property type="evidence" value="ECO:0007669"/>
    <property type="project" value="UniProtKB-KW"/>
</dbReference>
<organism evidence="18 19">
    <name type="scientific">Sphenodon punctatus</name>
    <name type="common">Tuatara</name>
    <name type="synonym">Hatteria punctata</name>
    <dbReference type="NCBI Taxonomy" id="8508"/>
    <lineage>
        <taxon>Eukaryota</taxon>
        <taxon>Metazoa</taxon>
        <taxon>Chordata</taxon>
        <taxon>Craniata</taxon>
        <taxon>Vertebrata</taxon>
        <taxon>Euteleostomi</taxon>
        <taxon>Lepidosauria</taxon>
        <taxon>Sphenodontia</taxon>
        <taxon>Sphenodontidae</taxon>
        <taxon>Sphenodon</taxon>
    </lineage>
</organism>
<dbReference type="SUPFAM" id="SSF55307">
    <property type="entry name" value="Tubulin C-terminal domain-like"/>
    <property type="match status" value="1"/>
</dbReference>
<dbReference type="OMA" id="ACHPEYK"/>
<dbReference type="PRINTS" id="PR01224">
    <property type="entry name" value="DELTATUBULIN"/>
</dbReference>
<dbReference type="InterPro" id="IPR003008">
    <property type="entry name" value="Tubulin_FtsZ_GTPase"/>
</dbReference>
<comment type="subcellular location">
    <subcellularLocation>
        <location evidence="3">Cell projection</location>
        <location evidence="3">Cilium</location>
    </subcellularLocation>
    <subcellularLocation>
        <location evidence="1">Cytoplasm</location>
        <location evidence="1">Cytoskeleton</location>
        <location evidence="1">Microtubule organizing center</location>
        <location evidence="1">Centrosome</location>
        <location evidence="1">Centriole</location>
    </subcellularLocation>
    <subcellularLocation>
        <location evidence="2">Nucleus</location>
    </subcellularLocation>
</comment>
<protein>
    <recommendedName>
        <fullName evidence="5">Tubulin delta chain</fullName>
    </recommendedName>
    <alternativeName>
        <fullName evidence="14">Delta-tubulin</fullName>
    </alternativeName>
</protein>
<keyword evidence="7 16" id="KW-0493">Microtubule</keyword>
<dbReference type="AlphaFoldDB" id="A0A8D0HBX9"/>
<dbReference type="GO" id="GO:0005525">
    <property type="term" value="F:GTP binding"/>
    <property type="evidence" value="ECO:0007669"/>
    <property type="project" value="UniProtKB-UniRule"/>
</dbReference>
<dbReference type="InterPro" id="IPR008280">
    <property type="entry name" value="Tub_FtsZ_C"/>
</dbReference>
<dbReference type="GO" id="GO:0005200">
    <property type="term" value="F:structural constituent of cytoskeleton"/>
    <property type="evidence" value="ECO:0007669"/>
    <property type="project" value="InterPro"/>
</dbReference>
<evidence type="ECO:0000256" key="9">
    <source>
        <dbReference type="ARBA" id="ARBA00022794"/>
    </source>
</evidence>
<keyword evidence="13" id="KW-0966">Cell projection</keyword>
<evidence type="ECO:0000256" key="6">
    <source>
        <dbReference type="ARBA" id="ARBA00022490"/>
    </source>
</evidence>
<evidence type="ECO:0000256" key="14">
    <source>
        <dbReference type="ARBA" id="ARBA00030594"/>
    </source>
</evidence>
<dbReference type="InterPro" id="IPR017975">
    <property type="entry name" value="Tubulin_CS"/>
</dbReference>
<dbReference type="GO" id="GO:0005929">
    <property type="term" value="C:cilium"/>
    <property type="evidence" value="ECO:0007669"/>
    <property type="project" value="UniProtKB-SubCell"/>
</dbReference>
<evidence type="ECO:0000256" key="4">
    <source>
        <dbReference type="ARBA" id="ARBA00009636"/>
    </source>
</evidence>
<name>A0A8D0HBX9_SPHPU</name>
<dbReference type="PRINTS" id="PR01161">
    <property type="entry name" value="TUBULIN"/>
</dbReference>
<reference evidence="18" key="1">
    <citation type="submission" date="2025-08" db="UniProtKB">
        <authorList>
            <consortium name="Ensembl"/>
        </authorList>
    </citation>
    <scope>IDENTIFICATION</scope>
</reference>
<keyword evidence="10 16" id="KW-0342">GTP-binding</keyword>
<keyword evidence="11" id="KW-0206">Cytoskeleton</keyword>
<dbReference type="Gene3D" id="3.40.50.1440">
    <property type="entry name" value="Tubulin/FtsZ, GTPase domain"/>
    <property type="match status" value="1"/>
</dbReference>
<evidence type="ECO:0000256" key="3">
    <source>
        <dbReference type="ARBA" id="ARBA00004138"/>
    </source>
</evidence>
<sequence length="444" mass="49946">MSIVTIQLGQCGNQIGREVFSAICNDFHSTHGLCYKKENESYQEACKERFFSEEKKTGVPVARAVLVDMEPKVISQTLSMADRSGSWKYDHQSRFCQKQGSGNNWANGYSVHGPQHKDDIMNLVQKEAEKCDRLGGFFTVMSMAGGTGSGLGAFVTQCLRDAYRNSFILNQVIWPYGTGEVIVQNYNSVLTLSHLYQSSDALLVHENDAIHEICAQLMNIKQISFKDVNQVIAHQLGSVFQPTRSPLGDLMESLVPHPEFKLLSLRNIPQMSENSLTYSTFTWPGLIKHLRQMLIANAKMEEGINWQVRPPLPGLPAPPKPSMNRSACFNTSLANLVIVRGKEVQSADLGSFRDPSLYTSWLNMQDAFSVWKTSRAFNKYEKSASLVSNSQFLLKPIDNIVGKAWNMFASKAYIHQYTQFGIEEEDFLDSFTSLEQVITSYTRL</sequence>
<dbReference type="Ensembl" id="ENSSPUT00000022844.1">
    <property type="protein sequence ID" value="ENSSPUP00000021430.1"/>
    <property type="gene ID" value="ENSSPUG00000016405.1"/>
</dbReference>
<dbReference type="FunFam" id="3.40.50.1440:FF:000021">
    <property type="entry name" value="Tubulin delta chain"/>
    <property type="match status" value="1"/>
</dbReference>
<evidence type="ECO:0000256" key="5">
    <source>
        <dbReference type="ARBA" id="ARBA00014184"/>
    </source>
</evidence>
<dbReference type="CDD" id="cd02189">
    <property type="entry name" value="delta_zeta_tubulin-like"/>
    <property type="match status" value="1"/>
</dbReference>
<evidence type="ECO:0000313" key="19">
    <source>
        <dbReference type="Proteomes" id="UP000694392"/>
    </source>
</evidence>
<keyword evidence="19" id="KW-1185">Reference proteome</keyword>
<keyword evidence="6" id="KW-0963">Cytoplasm</keyword>
<keyword evidence="12" id="KW-0539">Nucleus</keyword>
<dbReference type="GO" id="GO:0005654">
    <property type="term" value="C:nucleoplasm"/>
    <property type="evidence" value="ECO:0007669"/>
    <property type="project" value="Ensembl"/>
</dbReference>
<accession>A0A8D0HBX9</accession>
<dbReference type="SUPFAM" id="SSF52490">
    <property type="entry name" value="Tubulin nucleotide-binding domain-like"/>
    <property type="match status" value="1"/>
</dbReference>
<dbReference type="InterPro" id="IPR023123">
    <property type="entry name" value="Tubulin_C"/>
</dbReference>
<gene>
    <name evidence="18" type="primary">TUBD1</name>
</gene>
<dbReference type="GO" id="GO:0005814">
    <property type="term" value="C:centriole"/>
    <property type="evidence" value="ECO:0007669"/>
    <property type="project" value="UniProtKB-SubCell"/>
</dbReference>
<dbReference type="PROSITE" id="PS00227">
    <property type="entry name" value="TUBULIN"/>
    <property type="match status" value="1"/>
</dbReference>
<dbReference type="GeneTree" id="ENSGT00940000157069"/>
<comment type="function">
    <text evidence="15">Acts as a positive regulator of hedgehog signaling and regulates ciliary function.</text>
</comment>
<dbReference type="Pfam" id="PF00091">
    <property type="entry name" value="Tubulin"/>
    <property type="match status" value="1"/>
</dbReference>
<evidence type="ECO:0000256" key="2">
    <source>
        <dbReference type="ARBA" id="ARBA00004123"/>
    </source>
</evidence>
<evidence type="ECO:0000256" key="15">
    <source>
        <dbReference type="ARBA" id="ARBA00046149"/>
    </source>
</evidence>
<dbReference type="GO" id="GO:0045880">
    <property type="term" value="P:positive regulation of smoothened signaling pathway"/>
    <property type="evidence" value="ECO:0007669"/>
    <property type="project" value="Ensembl"/>
</dbReference>
<proteinExistence type="inferred from homology"/>
<dbReference type="InterPro" id="IPR000217">
    <property type="entry name" value="Tubulin"/>
</dbReference>
<evidence type="ECO:0000256" key="8">
    <source>
        <dbReference type="ARBA" id="ARBA00022741"/>
    </source>
</evidence>
<evidence type="ECO:0000259" key="17">
    <source>
        <dbReference type="SMART" id="SM00864"/>
    </source>
</evidence>
<reference evidence="18" key="2">
    <citation type="submission" date="2025-09" db="UniProtKB">
        <authorList>
            <consortium name="Ensembl"/>
        </authorList>
    </citation>
    <scope>IDENTIFICATION</scope>
</reference>
<evidence type="ECO:0000256" key="13">
    <source>
        <dbReference type="ARBA" id="ARBA00023273"/>
    </source>
</evidence>
<evidence type="ECO:0000256" key="11">
    <source>
        <dbReference type="ARBA" id="ARBA00023212"/>
    </source>
</evidence>
<dbReference type="InterPro" id="IPR002967">
    <property type="entry name" value="Delta_tubulin"/>
</dbReference>